<dbReference type="Proteomes" id="UP000830768">
    <property type="component" value="Chromosome 12"/>
</dbReference>
<reference evidence="1" key="1">
    <citation type="submission" date="2021-11" db="EMBL/GenBank/DDBJ databases">
        <title>Fusarium solani-melongenae Genome sequencing and assembly.</title>
        <authorList>
            <person name="Xie S."/>
            <person name="Huang L."/>
            <person name="Zhang X."/>
        </authorList>
    </citation>
    <scope>NUCLEOTIDE SEQUENCE</scope>
    <source>
        <strain evidence="1">CRI 24-3</strain>
    </source>
</reference>
<dbReference type="EMBL" id="CP090040">
    <property type="protein sequence ID" value="UPL02888.1"/>
    <property type="molecule type" value="Genomic_DNA"/>
</dbReference>
<evidence type="ECO:0000313" key="1">
    <source>
        <dbReference type="EMBL" id="UPL02888.1"/>
    </source>
</evidence>
<protein>
    <submittedName>
        <fullName evidence="1">Uncharacterized protein</fullName>
    </submittedName>
</protein>
<accession>A0ACD3ZNW6</accession>
<proteinExistence type="predicted"/>
<evidence type="ECO:0000313" key="2">
    <source>
        <dbReference type="Proteomes" id="UP000830768"/>
    </source>
</evidence>
<name>A0ACD3ZNW6_FUSSC</name>
<keyword evidence="2" id="KW-1185">Reference proteome</keyword>
<organism evidence="1 2">
    <name type="scientific">Fusarium solani subsp. cucurbitae</name>
    <name type="common">Neocosmosporum cucurbitae</name>
    <dbReference type="NCBI Taxonomy" id="2747967"/>
    <lineage>
        <taxon>Eukaryota</taxon>
        <taxon>Fungi</taxon>
        <taxon>Dikarya</taxon>
        <taxon>Ascomycota</taxon>
        <taxon>Pezizomycotina</taxon>
        <taxon>Sordariomycetes</taxon>
        <taxon>Hypocreomycetidae</taxon>
        <taxon>Hypocreales</taxon>
        <taxon>Nectriaceae</taxon>
        <taxon>Fusarium</taxon>
        <taxon>Fusarium solani species complex</taxon>
    </lineage>
</organism>
<sequence>MASSRIFITGSTGFIGSHVVALALESGYSVRLSVRKESQIQELKTRFHSHGDRLEVLLLSDITDASAVGAALDGVEYVFHLASPMPGKGSDFQSGYVDPAVRGTKAILQAAASAPSVQRVIIVSSILALIPLDGLTKPGLEVHENSNESIPLDANMPFPEGFIGHALKYQASKILAHRATVNWIVENKPGFDLLTLHPALVVGNDMNQADATPTGMNALLMQSLMSDKPLIPSSLVDVRDVALAHLRALKAPISGQGSVTEFILCGKPFDWAELVAFVQKKYPEFPLKLTGPFHQGLTPDTKRAERDLGIEWRGLEDMVSTVLDQQIGLQQKAAL</sequence>
<gene>
    <name evidence="1" type="ORF">LCI18_013822</name>
</gene>